<sequence>MMDGRTTQAGGCLLALSILGGLIFGIVQRAPTLGAIIGTAVGIVIALAVWLIDKRRSA</sequence>
<organism evidence="2 3">
    <name type="scientific">Sphingomonas piscis</name>
    <dbReference type="NCBI Taxonomy" id="2714943"/>
    <lineage>
        <taxon>Bacteria</taxon>
        <taxon>Pseudomonadati</taxon>
        <taxon>Pseudomonadota</taxon>
        <taxon>Alphaproteobacteria</taxon>
        <taxon>Sphingomonadales</taxon>
        <taxon>Sphingomonadaceae</taxon>
        <taxon>Sphingomonas</taxon>
    </lineage>
</organism>
<evidence type="ECO:0000256" key="1">
    <source>
        <dbReference type="SAM" id="Phobius"/>
    </source>
</evidence>
<dbReference type="RefSeq" id="WP_166410227.1">
    <property type="nucleotide sequence ID" value="NZ_CP049869.1"/>
</dbReference>
<proteinExistence type="predicted"/>
<dbReference type="Proteomes" id="UP000503222">
    <property type="component" value="Chromosome"/>
</dbReference>
<protein>
    <submittedName>
        <fullName evidence="2">Uncharacterized protein</fullName>
    </submittedName>
</protein>
<keyword evidence="3" id="KW-1185">Reference proteome</keyword>
<keyword evidence="1" id="KW-0472">Membrane</keyword>
<dbReference type="KEGG" id="spii:G7077_01790"/>
<keyword evidence="1" id="KW-0812">Transmembrane</keyword>
<reference evidence="2 3" key="1">
    <citation type="submission" date="2020-03" db="EMBL/GenBank/DDBJ databases">
        <title>Sphingomonas sp. nov., isolated from fish.</title>
        <authorList>
            <person name="Hyun D.-W."/>
            <person name="Bae J.-W."/>
        </authorList>
    </citation>
    <scope>NUCLEOTIDE SEQUENCE [LARGE SCALE GENOMIC DNA]</scope>
    <source>
        <strain evidence="2 3">HDW15B</strain>
    </source>
</reference>
<evidence type="ECO:0000313" key="3">
    <source>
        <dbReference type="Proteomes" id="UP000503222"/>
    </source>
</evidence>
<evidence type="ECO:0000313" key="2">
    <source>
        <dbReference type="EMBL" id="QIK77832.1"/>
    </source>
</evidence>
<dbReference type="AlphaFoldDB" id="A0A6G7YM68"/>
<keyword evidence="1" id="KW-1133">Transmembrane helix</keyword>
<feature type="transmembrane region" description="Helical" evidence="1">
    <location>
        <begin position="33"/>
        <end position="52"/>
    </location>
</feature>
<dbReference type="EMBL" id="CP049869">
    <property type="protein sequence ID" value="QIK77832.1"/>
    <property type="molecule type" value="Genomic_DNA"/>
</dbReference>
<name>A0A6G7YM68_9SPHN</name>
<accession>A0A6G7YM68</accession>
<feature type="transmembrane region" description="Helical" evidence="1">
    <location>
        <begin position="7"/>
        <end position="27"/>
    </location>
</feature>
<gene>
    <name evidence="2" type="ORF">G7077_01790</name>
</gene>